<evidence type="ECO:0000313" key="3">
    <source>
        <dbReference type="Proteomes" id="UP001497480"/>
    </source>
</evidence>
<dbReference type="EMBL" id="CAXHTB010000004">
    <property type="protein sequence ID" value="CAL0304971.1"/>
    <property type="molecule type" value="Genomic_DNA"/>
</dbReference>
<protein>
    <recommendedName>
        <fullName evidence="4">Phytocyanin domain-containing protein</fullName>
    </recommendedName>
</protein>
<sequence>MGRRNMVLKMVGFFIFAMAFMIIATEATTYTVGDSFGWNTPTNETFYQDWDATRHSLSVTN</sequence>
<proteinExistence type="predicted"/>
<feature type="chain" id="PRO_5043595263" description="Phytocyanin domain-containing protein" evidence="1">
    <location>
        <begin position="28"/>
        <end position="61"/>
    </location>
</feature>
<dbReference type="AlphaFoldDB" id="A0AAV1W6R4"/>
<reference evidence="2 3" key="1">
    <citation type="submission" date="2024-03" db="EMBL/GenBank/DDBJ databases">
        <authorList>
            <person name="Martinez-Hernandez J."/>
        </authorList>
    </citation>
    <scope>NUCLEOTIDE SEQUENCE [LARGE SCALE GENOMIC DNA]</scope>
</reference>
<organism evidence="2 3">
    <name type="scientific">Lupinus luteus</name>
    <name type="common">European yellow lupine</name>
    <dbReference type="NCBI Taxonomy" id="3873"/>
    <lineage>
        <taxon>Eukaryota</taxon>
        <taxon>Viridiplantae</taxon>
        <taxon>Streptophyta</taxon>
        <taxon>Embryophyta</taxon>
        <taxon>Tracheophyta</taxon>
        <taxon>Spermatophyta</taxon>
        <taxon>Magnoliopsida</taxon>
        <taxon>eudicotyledons</taxon>
        <taxon>Gunneridae</taxon>
        <taxon>Pentapetalae</taxon>
        <taxon>rosids</taxon>
        <taxon>fabids</taxon>
        <taxon>Fabales</taxon>
        <taxon>Fabaceae</taxon>
        <taxon>Papilionoideae</taxon>
        <taxon>50 kb inversion clade</taxon>
        <taxon>genistoids sensu lato</taxon>
        <taxon>core genistoids</taxon>
        <taxon>Genisteae</taxon>
        <taxon>Lupinus</taxon>
    </lineage>
</organism>
<evidence type="ECO:0000313" key="2">
    <source>
        <dbReference type="EMBL" id="CAL0304971.1"/>
    </source>
</evidence>
<keyword evidence="3" id="KW-1185">Reference proteome</keyword>
<accession>A0AAV1W6R4</accession>
<comment type="caution">
    <text evidence="2">The sequence shown here is derived from an EMBL/GenBank/DDBJ whole genome shotgun (WGS) entry which is preliminary data.</text>
</comment>
<gene>
    <name evidence="2" type="ORF">LLUT_LOCUS6031</name>
</gene>
<dbReference type="InterPro" id="IPR008972">
    <property type="entry name" value="Cupredoxin"/>
</dbReference>
<dbReference type="SUPFAM" id="SSF49503">
    <property type="entry name" value="Cupredoxins"/>
    <property type="match status" value="1"/>
</dbReference>
<evidence type="ECO:0008006" key="4">
    <source>
        <dbReference type="Google" id="ProtNLM"/>
    </source>
</evidence>
<name>A0AAV1W6R4_LUPLU</name>
<evidence type="ECO:0000256" key="1">
    <source>
        <dbReference type="SAM" id="SignalP"/>
    </source>
</evidence>
<feature type="signal peptide" evidence="1">
    <location>
        <begin position="1"/>
        <end position="27"/>
    </location>
</feature>
<dbReference type="Proteomes" id="UP001497480">
    <property type="component" value="Unassembled WGS sequence"/>
</dbReference>
<keyword evidence="1" id="KW-0732">Signal</keyword>